<organism evidence="3 4">
    <name type="scientific">Talaromyces proteolyticus</name>
    <dbReference type="NCBI Taxonomy" id="1131652"/>
    <lineage>
        <taxon>Eukaryota</taxon>
        <taxon>Fungi</taxon>
        <taxon>Dikarya</taxon>
        <taxon>Ascomycota</taxon>
        <taxon>Pezizomycotina</taxon>
        <taxon>Eurotiomycetes</taxon>
        <taxon>Eurotiomycetidae</taxon>
        <taxon>Eurotiales</taxon>
        <taxon>Trichocomaceae</taxon>
        <taxon>Talaromyces</taxon>
        <taxon>Talaromyces sect. Bacilispori</taxon>
    </lineage>
</organism>
<dbReference type="InterPro" id="IPR002182">
    <property type="entry name" value="NB-ARC"/>
</dbReference>
<dbReference type="PRINTS" id="PR00381">
    <property type="entry name" value="KINESINLIGHT"/>
</dbReference>
<dbReference type="InterPro" id="IPR019734">
    <property type="entry name" value="TPR_rpt"/>
</dbReference>
<dbReference type="PANTHER" id="PTHR46082">
    <property type="entry name" value="ATP/GTP-BINDING PROTEIN-RELATED"/>
    <property type="match status" value="1"/>
</dbReference>
<dbReference type="GeneID" id="70252003"/>
<dbReference type="GO" id="GO:0009116">
    <property type="term" value="P:nucleoside metabolic process"/>
    <property type="evidence" value="ECO:0007669"/>
    <property type="project" value="InterPro"/>
</dbReference>
<dbReference type="SUPFAM" id="SSF48452">
    <property type="entry name" value="TPR-like"/>
    <property type="match status" value="3"/>
</dbReference>
<dbReference type="InterPro" id="IPR011990">
    <property type="entry name" value="TPR-like_helical_dom_sf"/>
</dbReference>
<dbReference type="InterPro" id="IPR000845">
    <property type="entry name" value="Nucleoside_phosphorylase_d"/>
</dbReference>
<dbReference type="SUPFAM" id="SSF53167">
    <property type="entry name" value="Purine and uridine phosphorylases"/>
    <property type="match status" value="1"/>
</dbReference>
<dbReference type="Gene3D" id="3.40.50.300">
    <property type="entry name" value="P-loop containing nucleotide triphosphate hydrolases"/>
    <property type="match status" value="1"/>
</dbReference>
<dbReference type="EMBL" id="JAJTJA010000004">
    <property type="protein sequence ID" value="KAH8700497.1"/>
    <property type="molecule type" value="Genomic_DNA"/>
</dbReference>
<dbReference type="GO" id="GO:0003824">
    <property type="term" value="F:catalytic activity"/>
    <property type="evidence" value="ECO:0007669"/>
    <property type="project" value="InterPro"/>
</dbReference>
<evidence type="ECO:0000259" key="1">
    <source>
        <dbReference type="Pfam" id="PF00931"/>
    </source>
</evidence>
<feature type="domain" description="Nucleoside phosphorylase" evidence="2">
    <location>
        <begin position="12"/>
        <end position="288"/>
    </location>
</feature>
<proteinExistence type="predicted"/>
<dbReference type="Pfam" id="PF00931">
    <property type="entry name" value="NB-ARC"/>
    <property type="match status" value="1"/>
</dbReference>
<dbReference type="InterPro" id="IPR053137">
    <property type="entry name" value="NLR-like"/>
</dbReference>
<dbReference type="Gene3D" id="3.40.50.1580">
    <property type="entry name" value="Nucleoside phosphorylase domain"/>
    <property type="match status" value="1"/>
</dbReference>
<dbReference type="Gene3D" id="1.25.40.10">
    <property type="entry name" value="Tetratricopeptide repeat domain"/>
    <property type="match status" value="2"/>
</dbReference>
<dbReference type="SMART" id="SM00028">
    <property type="entry name" value="TPR"/>
    <property type="match status" value="7"/>
</dbReference>
<dbReference type="GO" id="GO:0043531">
    <property type="term" value="F:ADP binding"/>
    <property type="evidence" value="ECO:0007669"/>
    <property type="project" value="InterPro"/>
</dbReference>
<evidence type="ECO:0000313" key="4">
    <source>
        <dbReference type="Proteomes" id="UP001201262"/>
    </source>
</evidence>
<dbReference type="SUPFAM" id="SSF52540">
    <property type="entry name" value="P-loop containing nucleoside triphosphate hydrolases"/>
    <property type="match status" value="1"/>
</dbReference>
<dbReference type="InterPro" id="IPR035994">
    <property type="entry name" value="Nucleoside_phosphorylase_sf"/>
</dbReference>
<dbReference type="Pfam" id="PF01048">
    <property type="entry name" value="PNP_UDP_1"/>
    <property type="match status" value="1"/>
</dbReference>
<dbReference type="InterPro" id="IPR027417">
    <property type="entry name" value="P-loop_NTPase"/>
</dbReference>
<sequence length="1031" mass="116875">MASSRLSHDDYTIAWICALPLEMAAAKAMLDDVHDSLPQPPTDHNTYTLGRLGGHNVVIVCLPSGIYGTTSSATVLAETRSTFPSLQFGLMVGIGGGVPSKVDIRLGDVVVSQPTATTGGVIQYDFGKTISDGRLQRIGCLNNPPQVLLTAVSQIQSDSMSGQRQIRQIIENTLTHNATLNSRFSQPRNDRLFHATCKHQDDASDCSTCDQNQLISRRPRATDEPYIHYGLIASGNQVMKDAQTRDTIADELDILCFEMEAAGLMNQLPCLVIRGICDYCDSHKNKKWQGYAALTAAAYTRELLGMVPVQDRKNHQKSRQQRWMVPFSRNSLFTGRREEITKVENLLSARDGPRKIALTGLGGVGKTQVALELAYRMRDRDTKCSIFWIPSVSHESVEQAYMSMAERLGLQDIHPANVKMRVKAHLSNEKAGQWLLIYDNADDTNMWFSDNGTTTGLKSFLPQCDYGRIIFTSRNRKLANRLAPSHAIPIAEMDEGTARETLRSFVIQKELLDDDTTTIALLRQLTFLPLAIAQAAAYINENGINLSQYLVLLQEQEEYIVELLSEDFEDDGRYADIQNSKEKTDALGLLNAYSFISIQKDESISLHRLVHLAMRNWMREKEKLEFWTCKTADRLITIFPDDSHRNRKLWREYLPHALFLIEGPEFQEEKVKYLFLLDRVGKCLFRDGRYNEAEGLYRNITETCQQMLRPEHPHTLISMGNLAFTYRNQGRWKEAEELHVQVMEMSKQVLGAEHPDTLTSMNNLAYTWILLGRWKEAEELEVQVIETRKQVLGTEHPDTLTSMNNLASTYSNQGRWKEAEELEVQVIETRKQVLGTEHPDTLTSMNNLASTYSNQGRWKKAEELEVQVMEVSKQLLGPEHPHTLTRMNNLASTYQNQGRWKEAEELQVQVVEMSKQVLGAEHPDTLTSMNNLAYTWILLGRWKEAEELEVQVMEMSKQVLGAEHPDTLTSMNNLAYTWKLLGKDEIALHLMTDCVQLRARYLGLEHPNTISSRAALVKWQGADDSPSTACR</sequence>
<dbReference type="Pfam" id="PF13374">
    <property type="entry name" value="TPR_10"/>
    <property type="match status" value="3"/>
</dbReference>
<accession>A0AAD4KT94</accession>
<dbReference type="AlphaFoldDB" id="A0AAD4KT94"/>
<evidence type="ECO:0000259" key="2">
    <source>
        <dbReference type="Pfam" id="PF01048"/>
    </source>
</evidence>
<evidence type="ECO:0008006" key="5">
    <source>
        <dbReference type="Google" id="ProtNLM"/>
    </source>
</evidence>
<dbReference type="Pfam" id="PF13424">
    <property type="entry name" value="TPR_12"/>
    <property type="match status" value="2"/>
</dbReference>
<evidence type="ECO:0000313" key="3">
    <source>
        <dbReference type="EMBL" id="KAH8700497.1"/>
    </source>
</evidence>
<protein>
    <recommendedName>
        <fullName evidence="5">AAA+ ATPase domain-containing protein</fullName>
    </recommendedName>
</protein>
<feature type="domain" description="NB-ARC" evidence="1">
    <location>
        <begin position="338"/>
        <end position="510"/>
    </location>
</feature>
<dbReference type="Proteomes" id="UP001201262">
    <property type="component" value="Unassembled WGS sequence"/>
</dbReference>
<reference evidence="3" key="1">
    <citation type="submission" date="2021-12" db="EMBL/GenBank/DDBJ databases">
        <title>Convergent genome expansion in fungi linked to evolution of root-endophyte symbiosis.</title>
        <authorList>
            <consortium name="DOE Joint Genome Institute"/>
            <person name="Ke Y.-H."/>
            <person name="Bonito G."/>
            <person name="Liao H.-L."/>
            <person name="Looney B."/>
            <person name="Rojas-Flechas A."/>
            <person name="Nash J."/>
            <person name="Hameed K."/>
            <person name="Schadt C."/>
            <person name="Martin F."/>
            <person name="Crous P.W."/>
            <person name="Miettinen O."/>
            <person name="Magnuson J.K."/>
            <person name="Labbe J."/>
            <person name="Jacobson D."/>
            <person name="Doktycz M.J."/>
            <person name="Veneault-Fourrey C."/>
            <person name="Kuo A."/>
            <person name="Mondo S."/>
            <person name="Calhoun S."/>
            <person name="Riley R."/>
            <person name="Ohm R."/>
            <person name="LaButti K."/>
            <person name="Andreopoulos B."/>
            <person name="Pangilinan J."/>
            <person name="Nolan M."/>
            <person name="Tritt A."/>
            <person name="Clum A."/>
            <person name="Lipzen A."/>
            <person name="Daum C."/>
            <person name="Barry K."/>
            <person name="Grigoriev I.V."/>
            <person name="Vilgalys R."/>
        </authorList>
    </citation>
    <scope>NUCLEOTIDE SEQUENCE</scope>
    <source>
        <strain evidence="3">PMI_201</strain>
    </source>
</reference>
<dbReference type="RefSeq" id="XP_046074203.1">
    <property type="nucleotide sequence ID" value="XM_046221716.1"/>
</dbReference>
<name>A0AAD4KT94_9EURO</name>
<keyword evidence="4" id="KW-1185">Reference proteome</keyword>
<gene>
    <name evidence="3" type="ORF">BGW36DRAFT_447111</name>
</gene>
<dbReference type="PANTHER" id="PTHR46082:SF11">
    <property type="entry name" value="AAA+ ATPASE DOMAIN-CONTAINING PROTEIN-RELATED"/>
    <property type="match status" value="1"/>
</dbReference>
<comment type="caution">
    <text evidence="3">The sequence shown here is derived from an EMBL/GenBank/DDBJ whole genome shotgun (WGS) entry which is preliminary data.</text>
</comment>